<dbReference type="Proteomes" id="UP000827092">
    <property type="component" value="Unassembled WGS sequence"/>
</dbReference>
<evidence type="ECO:0000313" key="2">
    <source>
        <dbReference type="Proteomes" id="UP000827092"/>
    </source>
</evidence>
<dbReference type="AlphaFoldDB" id="A0AAV6TGW2"/>
<evidence type="ECO:0008006" key="3">
    <source>
        <dbReference type="Google" id="ProtNLM"/>
    </source>
</evidence>
<dbReference type="Pfam" id="PF14223">
    <property type="entry name" value="Retrotran_gag_2"/>
    <property type="match status" value="1"/>
</dbReference>
<sequence>MDPGSWGFIDDSEAALDETASSREKTDYNARKTKAFTTIYFSISEEFKPLLSSTTDGKQDWFILKEHFEPKSKAHLMQLLDQFFGTRMQEGETMGLFLSRVKKAAQDIADDDHPVPDLYQAFQAIRYLPMRVLLLLRVNHRNSLFLITQ</sequence>
<reference evidence="1 2" key="1">
    <citation type="journal article" date="2022" name="Nat. Ecol. Evol.">
        <title>A masculinizing supergene underlies an exaggerated male reproductive morph in a spider.</title>
        <authorList>
            <person name="Hendrickx F."/>
            <person name="De Corte Z."/>
            <person name="Sonet G."/>
            <person name="Van Belleghem S.M."/>
            <person name="Kostlbacher S."/>
            <person name="Vangestel C."/>
        </authorList>
    </citation>
    <scope>NUCLEOTIDE SEQUENCE [LARGE SCALE GENOMIC DNA]</scope>
    <source>
        <strain evidence="1">W744_W776</strain>
    </source>
</reference>
<protein>
    <recommendedName>
        <fullName evidence="3">Retrotransposon gag domain-containing protein</fullName>
    </recommendedName>
</protein>
<organism evidence="1 2">
    <name type="scientific">Oedothorax gibbosus</name>
    <dbReference type="NCBI Taxonomy" id="931172"/>
    <lineage>
        <taxon>Eukaryota</taxon>
        <taxon>Metazoa</taxon>
        <taxon>Ecdysozoa</taxon>
        <taxon>Arthropoda</taxon>
        <taxon>Chelicerata</taxon>
        <taxon>Arachnida</taxon>
        <taxon>Araneae</taxon>
        <taxon>Araneomorphae</taxon>
        <taxon>Entelegynae</taxon>
        <taxon>Araneoidea</taxon>
        <taxon>Linyphiidae</taxon>
        <taxon>Erigoninae</taxon>
        <taxon>Oedothorax</taxon>
    </lineage>
</organism>
<comment type="caution">
    <text evidence="1">The sequence shown here is derived from an EMBL/GenBank/DDBJ whole genome shotgun (WGS) entry which is preliminary data.</text>
</comment>
<keyword evidence="2" id="KW-1185">Reference proteome</keyword>
<dbReference type="EMBL" id="JAFNEN010004470">
    <property type="protein sequence ID" value="KAG8171069.1"/>
    <property type="molecule type" value="Genomic_DNA"/>
</dbReference>
<accession>A0AAV6TGW2</accession>
<gene>
    <name evidence="1" type="ORF">JTE90_018326</name>
</gene>
<proteinExistence type="predicted"/>
<name>A0AAV6TGW2_9ARAC</name>
<evidence type="ECO:0000313" key="1">
    <source>
        <dbReference type="EMBL" id="KAG8171069.1"/>
    </source>
</evidence>